<gene>
    <name evidence="1" type="ORF">Mic7113_4037</name>
</gene>
<keyword evidence="2" id="KW-1185">Reference proteome</keyword>
<name>K9WJN8_9CYAN</name>
<organism evidence="1 2">
    <name type="scientific">Allocoleopsis franciscana PCC 7113</name>
    <dbReference type="NCBI Taxonomy" id="1173027"/>
    <lineage>
        <taxon>Bacteria</taxon>
        <taxon>Bacillati</taxon>
        <taxon>Cyanobacteriota</taxon>
        <taxon>Cyanophyceae</taxon>
        <taxon>Coleofasciculales</taxon>
        <taxon>Coleofasciculaceae</taxon>
        <taxon>Allocoleopsis</taxon>
        <taxon>Allocoleopsis franciscana</taxon>
    </lineage>
</organism>
<dbReference type="Proteomes" id="UP000010471">
    <property type="component" value="Chromosome"/>
</dbReference>
<dbReference type="HOGENOM" id="CLU_3081882_0_0_3"/>
<dbReference type="KEGG" id="mic:Mic7113_4037"/>
<evidence type="ECO:0000313" key="1">
    <source>
        <dbReference type="EMBL" id="AFZ19742.1"/>
    </source>
</evidence>
<sequence>MVLKKTKRQAQVLQAFGSLSARSKDLHALILLKLVKAFNVNFISFNYLLRRK</sequence>
<dbReference type="STRING" id="1173027.Mic7113_4037"/>
<protein>
    <submittedName>
        <fullName evidence="1">Uncharacterized protein</fullName>
    </submittedName>
</protein>
<dbReference type="EMBL" id="CP003630">
    <property type="protein sequence ID" value="AFZ19742.1"/>
    <property type="molecule type" value="Genomic_DNA"/>
</dbReference>
<reference evidence="1 2" key="1">
    <citation type="submission" date="2012-06" db="EMBL/GenBank/DDBJ databases">
        <title>Finished chromosome of genome of Microcoleus sp. PCC 7113.</title>
        <authorList>
            <consortium name="US DOE Joint Genome Institute"/>
            <person name="Gugger M."/>
            <person name="Coursin T."/>
            <person name="Rippka R."/>
            <person name="Tandeau De Marsac N."/>
            <person name="Huntemann M."/>
            <person name="Wei C.-L."/>
            <person name="Han J."/>
            <person name="Detter J.C."/>
            <person name="Han C."/>
            <person name="Tapia R."/>
            <person name="Chen A."/>
            <person name="Kyrpides N."/>
            <person name="Mavromatis K."/>
            <person name="Markowitz V."/>
            <person name="Szeto E."/>
            <person name="Ivanova N."/>
            <person name="Pagani I."/>
            <person name="Pati A."/>
            <person name="Goodwin L."/>
            <person name="Nordberg H.P."/>
            <person name="Cantor M.N."/>
            <person name="Hua S.X."/>
            <person name="Woyke T."/>
            <person name="Kerfeld C.A."/>
        </authorList>
    </citation>
    <scope>NUCLEOTIDE SEQUENCE [LARGE SCALE GENOMIC DNA]</scope>
    <source>
        <strain evidence="1 2">PCC 7113</strain>
    </source>
</reference>
<proteinExistence type="predicted"/>
<evidence type="ECO:0000313" key="2">
    <source>
        <dbReference type="Proteomes" id="UP000010471"/>
    </source>
</evidence>
<dbReference type="AlphaFoldDB" id="K9WJN8"/>
<accession>K9WJN8</accession>